<evidence type="ECO:0000313" key="1">
    <source>
        <dbReference type="EMBL" id="MFM9649874.1"/>
    </source>
</evidence>
<gene>
    <name evidence="1" type="ORF">ACKI1S_27460</name>
</gene>
<dbReference type="Proteomes" id="UP001631993">
    <property type="component" value="Unassembled WGS sequence"/>
</dbReference>
<name>A0ABW9IQ14_STRGJ</name>
<organism evidence="1 2">
    <name type="scientific">Streptomyces galilaeus</name>
    <dbReference type="NCBI Taxonomy" id="33899"/>
    <lineage>
        <taxon>Bacteria</taxon>
        <taxon>Bacillati</taxon>
        <taxon>Actinomycetota</taxon>
        <taxon>Actinomycetes</taxon>
        <taxon>Kitasatosporales</taxon>
        <taxon>Streptomycetaceae</taxon>
        <taxon>Streptomyces</taxon>
    </lineage>
</organism>
<protein>
    <submittedName>
        <fullName evidence="1">Uncharacterized protein</fullName>
    </submittedName>
</protein>
<comment type="caution">
    <text evidence="1">The sequence shown here is derived from an EMBL/GenBank/DDBJ whole genome shotgun (WGS) entry which is preliminary data.</text>
</comment>
<dbReference type="EMBL" id="JBJVNE010000014">
    <property type="protein sequence ID" value="MFM9649874.1"/>
    <property type="molecule type" value="Genomic_DNA"/>
</dbReference>
<evidence type="ECO:0000313" key="2">
    <source>
        <dbReference type="Proteomes" id="UP001631993"/>
    </source>
</evidence>
<dbReference type="RefSeq" id="WP_369279730.1">
    <property type="nucleotide sequence ID" value="NZ_JBJVMW010000010.1"/>
</dbReference>
<sequence>MSAPTSHDPVAVNTRDDRCWVRRGWSPDGHGLYALEGSAQDAEQTLYLIRDLAEFGLRSMAHLAFPVPAVADRPDGITRRLAPTQALREDDEFHLHHTYRVPRDLPELGGAE</sequence>
<accession>A0ABW9IQ14</accession>
<keyword evidence="2" id="KW-1185">Reference proteome</keyword>
<proteinExistence type="predicted"/>
<reference evidence="1 2" key="1">
    <citation type="submission" date="2024-12" db="EMBL/GenBank/DDBJ databases">
        <title>Forecasting of Potato common scab and diversities of Pathogenic streptomyces spp. in china.</title>
        <authorList>
            <person name="Handique U."/>
            <person name="Wu J."/>
        </authorList>
    </citation>
    <scope>NUCLEOTIDE SEQUENCE [LARGE SCALE GENOMIC DNA]</scope>
    <source>
        <strain evidence="1 2">ZRIMU1585</strain>
    </source>
</reference>